<proteinExistence type="predicted"/>
<evidence type="ECO:0000256" key="1">
    <source>
        <dbReference type="SAM" id="Phobius"/>
    </source>
</evidence>
<evidence type="ECO:0000313" key="3">
    <source>
        <dbReference type="Proteomes" id="UP000192247"/>
    </source>
</evidence>
<organism evidence="2 3">
    <name type="scientific">Tropilaelaps mercedesae</name>
    <dbReference type="NCBI Taxonomy" id="418985"/>
    <lineage>
        <taxon>Eukaryota</taxon>
        <taxon>Metazoa</taxon>
        <taxon>Ecdysozoa</taxon>
        <taxon>Arthropoda</taxon>
        <taxon>Chelicerata</taxon>
        <taxon>Arachnida</taxon>
        <taxon>Acari</taxon>
        <taxon>Parasitiformes</taxon>
        <taxon>Mesostigmata</taxon>
        <taxon>Gamasina</taxon>
        <taxon>Dermanyssoidea</taxon>
        <taxon>Laelapidae</taxon>
        <taxon>Tropilaelaps</taxon>
    </lineage>
</organism>
<feature type="transmembrane region" description="Helical" evidence="1">
    <location>
        <begin position="150"/>
        <end position="174"/>
    </location>
</feature>
<dbReference type="EMBL" id="MNPL01003396">
    <property type="protein sequence ID" value="OQR77545.1"/>
    <property type="molecule type" value="Genomic_DNA"/>
</dbReference>
<dbReference type="Proteomes" id="UP000192247">
    <property type="component" value="Unassembled WGS sequence"/>
</dbReference>
<keyword evidence="1" id="KW-0812">Transmembrane</keyword>
<comment type="caution">
    <text evidence="2">The sequence shown here is derived from an EMBL/GenBank/DDBJ whole genome shotgun (WGS) entry which is preliminary data.</text>
</comment>
<evidence type="ECO:0000313" key="2">
    <source>
        <dbReference type="EMBL" id="OQR77545.1"/>
    </source>
</evidence>
<keyword evidence="1" id="KW-1133">Transmembrane helix</keyword>
<reference evidence="2 3" key="1">
    <citation type="journal article" date="2017" name="Gigascience">
        <title>Draft genome of the honey bee ectoparasitic mite, Tropilaelaps mercedesae, is shaped by the parasitic life history.</title>
        <authorList>
            <person name="Dong X."/>
            <person name="Armstrong S.D."/>
            <person name="Xia D."/>
            <person name="Makepeace B.L."/>
            <person name="Darby A.C."/>
            <person name="Kadowaki T."/>
        </authorList>
    </citation>
    <scope>NUCLEOTIDE SEQUENCE [LARGE SCALE GENOMIC DNA]</scope>
    <source>
        <strain evidence="2">Wuxi-XJTLU</strain>
    </source>
</reference>
<keyword evidence="3" id="KW-1185">Reference proteome</keyword>
<dbReference type="AlphaFoldDB" id="A0A1V9XVM4"/>
<dbReference type="InParanoid" id="A0A1V9XVM4"/>
<protein>
    <submittedName>
        <fullName evidence="2">Threonine aspartase 1-like</fullName>
    </submittedName>
</protein>
<name>A0A1V9XVM4_9ACAR</name>
<sequence length="181" mass="19757">MCDLVWAHTSANFILAYAAPGSNKDILRSEICAQKDIEDIERIKVYASGRTNGVPPSQLPQSADGRVGRSLGVVCHPNQRRRTMWTDRRRSVQCGAAAPPSGLAGQSPSATLVGLLSATERHCQRRHIWVCLLASPPVARRRSARSLLPWMLLLLRAVVLTAVAVRVGAVAFAVHHPTQRQ</sequence>
<accession>A0A1V9XVM4</accession>
<keyword evidence="1" id="KW-0472">Membrane</keyword>
<gene>
    <name evidence="2" type="ORF">BIW11_02892</name>
</gene>